<dbReference type="RefSeq" id="WP_072969620.1">
    <property type="nucleotide sequence ID" value="NZ_FQUR01000031.1"/>
</dbReference>
<evidence type="ECO:0000313" key="4">
    <source>
        <dbReference type="EMBL" id="SHF37596.1"/>
    </source>
</evidence>
<gene>
    <name evidence="4" type="ORF">SAMN02745195_02488</name>
</gene>
<evidence type="ECO:0000256" key="1">
    <source>
        <dbReference type="SAM" id="Phobius"/>
    </source>
</evidence>
<keyword evidence="5" id="KW-1185">Reference proteome</keyword>
<dbReference type="InterPro" id="IPR002789">
    <property type="entry name" value="HerA_central"/>
</dbReference>
<dbReference type="Pfam" id="PF01935">
    <property type="entry name" value="DUF87"/>
    <property type="match status" value="1"/>
</dbReference>
<dbReference type="AlphaFoldDB" id="A0A1M5B5B1"/>
<dbReference type="PANTHER" id="PTHR30121:SF6">
    <property type="entry name" value="SLR6007 PROTEIN"/>
    <property type="match status" value="1"/>
</dbReference>
<name>A0A1M5B5B1_9THEO</name>
<feature type="transmembrane region" description="Helical" evidence="1">
    <location>
        <begin position="70"/>
        <end position="86"/>
    </location>
</feature>
<dbReference type="EMBL" id="FQUR01000031">
    <property type="protein sequence ID" value="SHF37596.1"/>
    <property type="molecule type" value="Genomic_DNA"/>
</dbReference>
<evidence type="ECO:0000259" key="2">
    <source>
        <dbReference type="Pfam" id="PF01935"/>
    </source>
</evidence>
<evidence type="ECO:0000259" key="3">
    <source>
        <dbReference type="Pfam" id="PF12696"/>
    </source>
</evidence>
<keyword evidence="1" id="KW-0472">Membrane</keyword>
<feature type="transmembrane region" description="Helical" evidence="1">
    <location>
        <begin position="47"/>
        <end position="64"/>
    </location>
</feature>
<dbReference type="InterPro" id="IPR051162">
    <property type="entry name" value="T4SS_component"/>
</dbReference>
<dbReference type="SUPFAM" id="SSF52540">
    <property type="entry name" value="P-loop containing nucleoside triphosphate hydrolases"/>
    <property type="match status" value="1"/>
</dbReference>
<dbReference type="InterPro" id="IPR027417">
    <property type="entry name" value="P-loop_NTPase"/>
</dbReference>
<keyword evidence="1" id="KW-0812">Transmembrane</keyword>
<dbReference type="Proteomes" id="UP000184127">
    <property type="component" value="Unassembled WGS sequence"/>
</dbReference>
<dbReference type="InterPro" id="IPR032689">
    <property type="entry name" value="TraG-D_C"/>
</dbReference>
<dbReference type="CDD" id="cd01127">
    <property type="entry name" value="TrwB_TraG_TraD_VirD4"/>
    <property type="match status" value="2"/>
</dbReference>
<dbReference type="Gene3D" id="3.40.50.300">
    <property type="entry name" value="P-loop containing nucleotide triphosphate hydrolases"/>
    <property type="match status" value="2"/>
</dbReference>
<dbReference type="PANTHER" id="PTHR30121">
    <property type="entry name" value="UNCHARACTERIZED PROTEIN YJGR-RELATED"/>
    <property type="match status" value="1"/>
</dbReference>
<proteinExistence type="predicted"/>
<reference evidence="5" key="1">
    <citation type="submission" date="2016-11" db="EMBL/GenBank/DDBJ databases">
        <authorList>
            <person name="Varghese N."/>
            <person name="Submissions S."/>
        </authorList>
    </citation>
    <scope>NUCLEOTIDE SEQUENCE [LARGE SCALE GENOMIC DNA]</scope>
    <source>
        <strain evidence="5">DSM 18761</strain>
    </source>
</reference>
<sequence length="558" mass="63189">MNSRELTQTDKIVILVIGLVGVLMFLPGIVFGLIIYAAADKLKNKKWIVYAAAAVAVILIIFTVKDFNMLIVNYFKLILGAYKLLFNNKIPHNLDWKILVKVSIPVGFILSLMIELYSAAQPEWVKKRREIGKDKERNFNEKLVKKLEKLSQQDDGTLIGIDEDGNTVKITDEELNGHCLVLGATGAGKTTTLMNFIESAVIRGIPVIIVDGKGEIGFAEKVKNMAEKYNRKFYLFSMVTQEGIMHYNPLRVGNFTELKDKLISLSDWTEPHYKFLSERYLQSAIKILQKTNNRVDLVNISKKLNYNALLEEAKKLVREDKMDKNEYEVFYDMIDSARKDITGLVNRLAVFSESEIGELLSDTEDEGTIDLIKCIEENAVVFFSLDALRFSEYSRLLGRLIVIDLKTTAARMFGSSKKIFTIFDEFGVFAGPQVTDFINKSRAAGFHVILSTQELADLRIEGKTELMEQILGNTNVKIIHRQDVPVSAELLSSLIGTKDDITVTMQVNEISPTGMGTVKEEKSFIVHPDEIKRLKRGEAFVVKKFPEFFVKKVLVRKI</sequence>
<accession>A0A1M5B5B1</accession>
<feature type="transmembrane region" description="Helical" evidence="1">
    <location>
        <begin position="98"/>
        <end position="120"/>
    </location>
</feature>
<keyword evidence="1" id="KW-1133">Transmembrane helix</keyword>
<evidence type="ECO:0000313" key="5">
    <source>
        <dbReference type="Proteomes" id="UP000184127"/>
    </source>
</evidence>
<feature type="domain" description="Helicase HerA central" evidence="2">
    <location>
        <begin position="158"/>
        <end position="371"/>
    </location>
</feature>
<feature type="transmembrane region" description="Helical" evidence="1">
    <location>
        <begin position="12"/>
        <end position="35"/>
    </location>
</feature>
<dbReference type="Pfam" id="PF12696">
    <property type="entry name" value="TraG-D_C"/>
    <property type="match status" value="1"/>
</dbReference>
<organism evidence="4 5">
    <name type="scientific">Thermoanaerobacter uzonensis DSM 18761</name>
    <dbReference type="NCBI Taxonomy" id="1123369"/>
    <lineage>
        <taxon>Bacteria</taxon>
        <taxon>Bacillati</taxon>
        <taxon>Bacillota</taxon>
        <taxon>Clostridia</taxon>
        <taxon>Thermoanaerobacterales</taxon>
        <taxon>Thermoanaerobacteraceae</taxon>
        <taxon>Thermoanaerobacter</taxon>
    </lineage>
</organism>
<protein>
    <submittedName>
        <fullName evidence="4">Type IV secretory pathway, VirD4 component, TraG/TraD family ATPase</fullName>
    </submittedName>
</protein>
<feature type="domain" description="TraD/TraG TraM recognition site" evidence="3">
    <location>
        <begin position="421"/>
        <end position="535"/>
    </location>
</feature>